<proteinExistence type="predicted"/>
<dbReference type="Pfam" id="PF20365">
    <property type="entry name" value="DUF6660"/>
    <property type="match status" value="1"/>
</dbReference>
<protein>
    <submittedName>
        <fullName evidence="1">DUF6660 family protein</fullName>
    </submittedName>
</protein>
<accession>A0ABV8NL56</accession>
<organism evidence="1 2">
    <name type="scientific">Pedobacter jamesrossensis</name>
    <dbReference type="NCBI Taxonomy" id="1908238"/>
    <lineage>
        <taxon>Bacteria</taxon>
        <taxon>Pseudomonadati</taxon>
        <taxon>Bacteroidota</taxon>
        <taxon>Sphingobacteriia</taxon>
        <taxon>Sphingobacteriales</taxon>
        <taxon>Sphingobacteriaceae</taxon>
        <taxon>Pedobacter</taxon>
    </lineage>
</organism>
<dbReference type="EMBL" id="JBHSBY010000104">
    <property type="protein sequence ID" value="MFC4197136.1"/>
    <property type="molecule type" value="Genomic_DNA"/>
</dbReference>
<dbReference type="PROSITE" id="PS51257">
    <property type="entry name" value="PROKAR_LIPOPROTEIN"/>
    <property type="match status" value="1"/>
</dbReference>
<sequence>MKILSHFLIVSILILSCITCEDTIELKTIDQVQFSFNSVNKNQNHTSSDSCSPLCTCNCCGQTLLFNLKSIALKTLKPVSRTKKAIEYRRYFSSDYHQSIWQPPKLNTECNG</sequence>
<dbReference type="Proteomes" id="UP001595792">
    <property type="component" value="Unassembled WGS sequence"/>
</dbReference>
<dbReference type="RefSeq" id="WP_378960522.1">
    <property type="nucleotide sequence ID" value="NZ_JBHRXC010000001.1"/>
</dbReference>
<comment type="caution">
    <text evidence="1">The sequence shown here is derived from an EMBL/GenBank/DDBJ whole genome shotgun (WGS) entry which is preliminary data.</text>
</comment>
<name>A0ABV8NL56_9SPHI</name>
<keyword evidence="2" id="KW-1185">Reference proteome</keyword>
<reference evidence="2" key="1">
    <citation type="journal article" date="2019" name="Int. J. Syst. Evol. Microbiol.">
        <title>The Global Catalogue of Microorganisms (GCM) 10K type strain sequencing project: providing services to taxonomists for standard genome sequencing and annotation.</title>
        <authorList>
            <consortium name="The Broad Institute Genomics Platform"/>
            <consortium name="The Broad Institute Genome Sequencing Center for Infectious Disease"/>
            <person name="Wu L."/>
            <person name="Ma J."/>
        </authorList>
    </citation>
    <scope>NUCLEOTIDE SEQUENCE [LARGE SCALE GENOMIC DNA]</scope>
    <source>
        <strain evidence="2">CCM 8689</strain>
    </source>
</reference>
<evidence type="ECO:0000313" key="2">
    <source>
        <dbReference type="Proteomes" id="UP001595792"/>
    </source>
</evidence>
<evidence type="ECO:0000313" key="1">
    <source>
        <dbReference type="EMBL" id="MFC4197136.1"/>
    </source>
</evidence>
<gene>
    <name evidence="1" type="ORF">ACFOUY_10535</name>
</gene>
<dbReference type="InterPro" id="IPR046601">
    <property type="entry name" value="DUF6660"/>
</dbReference>